<comment type="subcellular location">
    <subcellularLocation>
        <location evidence="1">Membrane</location>
        <topology evidence="1">Multi-pass membrane protein</topology>
    </subcellularLocation>
</comment>
<proteinExistence type="inferred from homology"/>
<dbReference type="InterPro" id="IPR049326">
    <property type="entry name" value="Rhodopsin_dom_fungi"/>
</dbReference>
<dbReference type="Pfam" id="PF20684">
    <property type="entry name" value="Fung_rhodopsin"/>
    <property type="match status" value="1"/>
</dbReference>
<evidence type="ECO:0000256" key="2">
    <source>
        <dbReference type="ARBA" id="ARBA00022692"/>
    </source>
</evidence>
<name>A0AAV9PAA6_9PEZI</name>
<sequence>MPQVFGSIHNNTWDVPLESFVPTAKNGWIAQILFIISTCATKASILLFYRRMTKGTYNARWRYAIWAVLAFTFAFFAAVLVAYCFICQPLDAYWKSYSFTYDEPFTCINGNVLSQLVGALSILSDLYATLLPWCMLWKYKLDVPRKQRTALNTIFGLSLVVAGCAGGRLYYLYRMNHSYDTSWNGFYFFV</sequence>
<protein>
    <recommendedName>
        <fullName evidence="7">Rhodopsin domain-containing protein</fullName>
    </recommendedName>
</protein>
<evidence type="ECO:0000256" key="3">
    <source>
        <dbReference type="ARBA" id="ARBA00022989"/>
    </source>
</evidence>
<comment type="caution">
    <text evidence="8">The sequence shown here is derived from an EMBL/GenBank/DDBJ whole genome shotgun (WGS) entry which is preliminary data.</text>
</comment>
<feature type="transmembrane region" description="Helical" evidence="6">
    <location>
        <begin position="149"/>
        <end position="173"/>
    </location>
</feature>
<evidence type="ECO:0000256" key="5">
    <source>
        <dbReference type="ARBA" id="ARBA00038359"/>
    </source>
</evidence>
<dbReference type="EMBL" id="JAVRRT010000009">
    <property type="protein sequence ID" value="KAK5168904.1"/>
    <property type="molecule type" value="Genomic_DNA"/>
</dbReference>
<dbReference type="Proteomes" id="UP001337655">
    <property type="component" value="Unassembled WGS sequence"/>
</dbReference>
<feature type="transmembrane region" description="Helical" evidence="6">
    <location>
        <begin position="28"/>
        <end position="49"/>
    </location>
</feature>
<gene>
    <name evidence="8" type="ORF">LTR77_006213</name>
</gene>
<dbReference type="GeneID" id="89927553"/>
<organism evidence="8 9">
    <name type="scientific">Saxophila tyrrhenica</name>
    <dbReference type="NCBI Taxonomy" id="1690608"/>
    <lineage>
        <taxon>Eukaryota</taxon>
        <taxon>Fungi</taxon>
        <taxon>Dikarya</taxon>
        <taxon>Ascomycota</taxon>
        <taxon>Pezizomycotina</taxon>
        <taxon>Dothideomycetes</taxon>
        <taxon>Dothideomycetidae</taxon>
        <taxon>Mycosphaerellales</taxon>
        <taxon>Extremaceae</taxon>
        <taxon>Saxophila</taxon>
    </lineage>
</organism>
<feature type="domain" description="Rhodopsin" evidence="7">
    <location>
        <begin position="12"/>
        <end position="186"/>
    </location>
</feature>
<feature type="transmembrane region" description="Helical" evidence="6">
    <location>
        <begin position="61"/>
        <end position="86"/>
    </location>
</feature>
<keyword evidence="4 6" id="KW-0472">Membrane</keyword>
<dbReference type="AlphaFoldDB" id="A0AAV9PAA6"/>
<evidence type="ECO:0000256" key="6">
    <source>
        <dbReference type="SAM" id="Phobius"/>
    </source>
</evidence>
<dbReference type="GO" id="GO:0016020">
    <property type="term" value="C:membrane"/>
    <property type="evidence" value="ECO:0007669"/>
    <property type="project" value="UniProtKB-SubCell"/>
</dbReference>
<reference evidence="8 9" key="1">
    <citation type="submission" date="2023-08" db="EMBL/GenBank/DDBJ databases">
        <title>Black Yeasts Isolated from many extreme environments.</title>
        <authorList>
            <person name="Coleine C."/>
            <person name="Stajich J.E."/>
            <person name="Selbmann L."/>
        </authorList>
    </citation>
    <scope>NUCLEOTIDE SEQUENCE [LARGE SCALE GENOMIC DNA]</scope>
    <source>
        <strain evidence="8 9">CCFEE 5935</strain>
    </source>
</reference>
<comment type="similarity">
    <text evidence="5">Belongs to the SAT4 family.</text>
</comment>
<feature type="transmembrane region" description="Helical" evidence="6">
    <location>
        <begin position="116"/>
        <end position="137"/>
    </location>
</feature>
<evidence type="ECO:0000313" key="8">
    <source>
        <dbReference type="EMBL" id="KAK5168904.1"/>
    </source>
</evidence>
<dbReference type="InterPro" id="IPR052337">
    <property type="entry name" value="SAT4-like"/>
</dbReference>
<keyword evidence="3 6" id="KW-1133">Transmembrane helix</keyword>
<evidence type="ECO:0000259" key="7">
    <source>
        <dbReference type="Pfam" id="PF20684"/>
    </source>
</evidence>
<dbReference type="PANTHER" id="PTHR33048">
    <property type="entry name" value="PTH11-LIKE INTEGRAL MEMBRANE PROTEIN (AFU_ORTHOLOGUE AFUA_5G11245)"/>
    <property type="match status" value="1"/>
</dbReference>
<dbReference type="PANTHER" id="PTHR33048:SF129">
    <property type="entry name" value="INTEGRAL MEMBRANE PROTEIN-RELATED"/>
    <property type="match status" value="1"/>
</dbReference>
<evidence type="ECO:0000313" key="9">
    <source>
        <dbReference type="Proteomes" id="UP001337655"/>
    </source>
</evidence>
<keyword evidence="9" id="KW-1185">Reference proteome</keyword>
<dbReference type="RefSeq" id="XP_064658370.1">
    <property type="nucleotide sequence ID" value="XM_064803455.1"/>
</dbReference>
<keyword evidence="2 6" id="KW-0812">Transmembrane</keyword>
<evidence type="ECO:0000256" key="1">
    <source>
        <dbReference type="ARBA" id="ARBA00004141"/>
    </source>
</evidence>
<evidence type="ECO:0000256" key="4">
    <source>
        <dbReference type="ARBA" id="ARBA00023136"/>
    </source>
</evidence>
<accession>A0AAV9PAA6</accession>